<keyword evidence="4 14" id="KW-0597">Phosphoprotein</keyword>
<accession>A0A518EM12</accession>
<keyword evidence="22" id="KW-1185">Reference proteome</keyword>
<dbReference type="Pfam" id="PF00512">
    <property type="entry name" value="HisKA"/>
    <property type="match status" value="1"/>
</dbReference>
<dbReference type="InterPro" id="IPR001610">
    <property type="entry name" value="PAC"/>
</dbReference>
<keyword evidence="9" id="KW-0067">ATP-binding</keyword>
<feature type="domain" description="Response regulatory" evidence="17">
    <location>
        <begin position="972"/>
        <end position="1091"/>
    </location>
</feature>
<keyword evidence="5 21" id="KW-0808">Transferase</keyword>
<evidence type="ECO:0000256" key="11">
    <source>
        <dbReference type="ARBA" id="ARBA00023012"/>
    </source>
</evidence>
<evidence type="ECO:0000256" key="6">
    <source>
        <dbReference type="ARBA" id="ARBA00022692"/>
    </source>
</evidence>
<dbReference type="SMART" id="SM00086">
    <property type="entry name" value="PAC"/>
    <property type="match status" value="2"/>
</dbReference>
<evidence type="ECO:0000256" key="5">
    <source>
        <dbReference type="ARBA" id="ARBA00022679"/>
    </source>
</evidence>
<dbReference type="Pfam" id="PF00072">
    <property type="entry name" value="Response_reg"/>
    <property type="match status" value="1"/>
</dbReference>
<dbReference type="Gene3D" id="3.30.565.10">
    <property type="entry name" value="Histidine kinase-like ATPase, C-terminal domain"/>
    <property type="match status" value="1"/>
</dbReference>
<feature type="domain" description="Histidine kinase" evidence="16">
    <location>
        <begin position="716"/>
        <end position="940"/>
    </location>
</feature>
<dbReference type="InterPro" id="IPR035965">
    <property type="entry name" value="PAS-like_dom_sf"/>
</dbReference>
<dbReference type="InterPro" id="IPR001789">
    <property type="entry name" value="Sig_transdc_resp-reg_receiver"/>
</dbReference>
<evidence type="ECO:0000259" key="17">
    <source>
        <dbReference type="PROSITE" id="PS50110"/>
    </source>
</evidence>
<dbReference type="SMART" id="SM00448">
    <property type="entry name" value="REC"/>
    <property type="match status" value="1"/>
</dbReference>
<dbReference type="SMART" id="SM01079">
    <property type="entry name" value="CHASE"/>
    <property type="match status" value="1"/>
</dbReference>
<feature type="domain" description="PAS" evidence="18">
    <location>
        <begin position="446"/>
        <end position="501"/>
    </location>
</feature>
<organism evidence="21 22">
    <name type="scientific">Saltatorellus ferox</name>
    <dbReference type="NCBI Taxonomy" id="2528018"/>
    <lineage>
        <taxon>Bacteria</taxon>
        <taxon>Pseudomonadati</taxon>
        <taxon>Planctomycetota</taxon>
        <taxon>Planctomycetia</taxon>
        <taxon>Planctomycetia incertae sedis</taxon>
        <taxon>Saltatorellus</taxon>
    </lineage>
</organism>
<keyword evidence="8" id="KW-0418">Kinase</keyword>
<dbReference type="InterPro" id="IPR000014">
    <property type="entry name" value="PAS"/>
</dbReference>
<evidence type="ECO:0000256" key="10">
    <source>
        <dbReference type="ARBA" id="ARBA00022989"/>
    </source>
</evidence>
<evidence type="ECO:0000259" key="16">
    <source>
        <dbReference type="PROSITE" id="PS50109"/>
    </source>
</evidence>
<dbReference type="Pfam" id="PF13426">
    <property type="entry name" value="PAS_9"/>
    <property type="match status" value="1"/>
</dbReference>
<dbReference type="InterPro" id="IPR036890">
    <property type="entry name" value="HATPase_C_sf"/>
</dbReference>
<keyword evidence="13" id="KW-0131">Cell cycle</keyword>
<dbReference type="SMART" id="SM00387">
    <property type="entry name" value="HATPase_c"/>
    <property type="match status" value="1"/>
</dbReference>
<dbReference type="Gene3D" id="3.30.450.350">
    <property type="entry name" value="CHASE domain"/>
    <property type="match status" value="1"/>
</dbReference>
<evidence type="ECO:0000256" key="14">
    <source>
        <dbReference type="PROSITE-ProRule" id="PRU00169"/>
    </source>
</evidence>
<evidence type="ECO:0000256" key="8">
    <source>
        <dbReference type="ARBA" id="ARBA00022777"/>
    </source>
</evidence>
<dbReference type="FunFam" id="3.30.565.10:FF:000010">
    <property type="entry name" value="Sensor histidine kinase RcsC"/>
    <property type="match status" value="1"/>
</dbReference>
<evidence type="ECO:0000259" key="20">
    <source>
        <dbReference type="PROSITE" id="PS50839"/>
    </source>
</evidence>
<feature type="domain" description="PAC" evidence="19">
    <location>
        <begin position="516"/>
        <end position="570"/>
    </location>
</feature>
<dbReference type="InterPro" id="IPR003594">
    <property type="entry name" value="HATPase_dom"/>
</dbReference>
<dbReference type="PROSITE" id="PS50112">
    <property type="entry name" value="PAS"/>
    <property type="match status" value="2"/>
</dbReference>
<evidence type="ECO:0000256" key="3">
    <source>
        <dbReference type="ARBA" id="ARBA00012438"/>
    </source>
</evidence>
<dbReference type="InterPro" id="IPR000700">
    <property type="entry name" value="PAS-assoc_C"/>
</dbReference>
<dbReference type="InterPro" id="IPR042240">
    <property type="entry name" value="CHASE_sf"/>
</dbReference>
<dbReference type="Pfam" id="PF02518">
    <property type="entry name" value="HATPase_c"/>
    <property type="match status" value="1"/>
</dbReference>
<feature type="modified residue" description="4-aspartylphosphate" evidence="14">
    <location>
        <position position="1026"/>
    </location>
</feature>
<dbReference type="Gene3D" id="3.40.50.2300">
    <property type="match status" value="1"/>
</dbReference>
<dbReference type="SUPFAM" id="SSF52172">
    <property type="entry name" value="CheY-like"/>
    <property type="match status" value="1"/>
</dbReference>
<comment type="catalytic activity">
    <reaction evidence="1">
        <text>ATP + protein L-histidine = ADP + protein N-phospho-L-histidine.</text>
        <dbReference type="EC" id="2.7.13.3"/>
    </reaction>
</comment>
<dbReference type="CDD" id="cd17546">
    <property type="entry name" value="REC_hyHK_CKI1_RcsC-like"/>
    <property type="match status" value="1"/>
</dbReference>
<dbReference type="SUPFAM" id="SSF55874">
    <property type="entry name" value="ATPase domain of HSP90 chaperone/DNA topoisomerase II/histidine kinase"/>
    <property type="match status" value="1"/>
</dbReference>
<dbReference type="PROSITE" id="PS50109">
    <property type="entry name" value="HIS_KIN"/>
    <property type="match status" value="1"/>
</dbReference>
<dbReference type="CDD" id="cd00082">
    <property type="entry name" value="HisKA"/>
    <property type="match status" value="1"/>
</dbReference>
<dbReference type="FunFam" id="1.10.287.130:FF:000038">
    <property type="entry name" value="Sensory transduction histidine kinase"/>
    <property type="match status" value="1"/>
</dbReference>
<keyword evidence="12 15" id="KW-0472">Membrane</keyword>
<protein>
    <recommendedName>
        <fullName evidence="3">histidine kinase</fullName>
        <ecNumber evidence="3">2.7.13.3</ecNumber>
    </recommendedName>
</protein>
<dbReference type="InterPro" id="IPR005467">
    <property type="entry name" value="His_kinase_dom"/>
</dbReference>
<dbReference type="EMBL" id="CP036434">
    <property type="protein sequence ID" value="QDV05127.1"/>
    <property type="molecule type" value="Genomic_DNA"/>
</dbReference>
<dbReference type="NCBIfam" id="TIGR00229">
    <property type="entry name" value="sensory_box"/>
    <property type="match status" value="1"/>
</dbReference>
<reference evidence="21 22" key="1">
    <citation type="submission" date="2019-02" db="EMBL/GenBank/DDBJ databases">
        <title>Deep-cultivation of Planctomycetes and their phenomic and genomic characterization uncovers novel biology.</title>
        <authorList>
            <person name="Wiegand S."/>
            <person name="Jogler M."/>
            <person name="Boedeker C."/>
            <person name="Pinto D."/>
            <person name="Vollmers J."/>
            <person name="Rivas-Marin E."/>
            <person name="Kohn T."/>
            <person name="Peeters S.H."/>
            <person name="Heuer A."/>
            <person name="Rast P."/>
            <person name="Oberbeckmann S."/>
            <person name="Bunk B."/>
            <person name="Jeske O."/>
            <person name="Meyerdierks A."/>
            <person name="Storesund J.E."/>
            <person name="Kallscheuer N."/>
            <person name="Luecker S."/>
            <person name="Lage O.M."/>
            <person name="Pohl T."/>
            <person name="Merkel B.J."/>
            <person name="Hornburger P."/>
            <person name="Mueller R.-W."/>
            <person name="Bruemmer F."/>
            <person name="Labrenz M."/>
            <person name="Spormann A.M."/>
            <person name="Op den Camp H."/>
            <person name="Overmann J."/>
            <person name="Amann R."/>
            <person name="Jetten M.S.M."/>
            <person name="Mascher T."/>
            <person name="Medema M.H."/>
            <person name="Devos D.P."/>
            <person name="Kaster A.-K."/>
            <person name="Ovreas L."/>
            <person name="Rohde M."/>
            <person name="Galperin M.Y."/>
            <person name="Jogler C."/>
        </authorList>
    </citation>
    <scope>NUCLEOTIDE SEQUENCE [LARGE SCALE GENOMIC DNA]</scope>
    <source>
        <strain evidence="21 22">Poly30</strain>
    </source>
</reference>
<feature type="domain" description="CHASE" evidence="20">
    <location>
        <begin position="148"/>
        <end position="378"/>
    </location>
</feature>
<dbReference type="GO" id="GO:0016020">
    <property type="term" value="C:membrane"/>
    <property type="evidence" value="ECO:0007669"/>
    <property type="project" value="UniProtKB-SubCell"/>
</dbReference>
<dbReference type="SMART" id="SM00091">
    <property type="entry name" value="PAS"/>
    <property type="match status" value="2"/>
</dbReference>
<evidence type="ECO:0000256" key="12">
    <source>
        <dbReference type="ARBA" id="ARBA00023136"/>
    </source>
</evidence>
<evidence type="ECO:0000313" key="21">
    <source>
        <dbReference type="EMBL" id="QDV05127.1"/>
    </source>
</evidence>
<keyword evidence="11" id="KW-0902">Two-component regulatory system</keyword>
<dbReference type="Pfam" id="PF03924">
    <property type="entry name" value="CHASE"/>
    <property type="match status" value="1"/>
</dbReference>
<dbReference type="PRINTS" id="PR00344">
    <property type="entry name" value="BCTRLSENSOR"/>
</dbReference>
<feature type="domain" description="PAS" evidence="18">
    <location>
        <begin position="571"/>
        <end position="643"/>
    </location>
</feature>
<dbReference type="SMART" id="SM00388">
    <property type="entry name" value="HisKA"/>
    <property type="match status" value="1"/>
</dbReference>
<dbReference type="PROSITE" id="PS50110">
    <property type="entry name" value="RESPONSE_REGULATORY"/>
    <property type="match status" value="1"/>
</dbReference>
<evidence type="ECO:0000259" key="19">
    <source>
        <dbReference type="PROSITE" id="PS50113"/>
    </source>
</evidence>
<dbReference type="InterPro" id="IPR006189">
    <property type="entry name" value="CHASE_dom"/>
</dbReference>
<keyword evidence="10 15" id="KW-1133">Transmembrane helix</keyword>
<dbReference type="InterPro" id="IPR036097">
    <property type="entry name" value="HisK_dim/P_sf"/>
</dbReference>
<evidence type="ECO:0000256" key="1">
    <source>
        <dbReference type="ARBA" id="ARBA00000085"/>
    </source>
</evidence>
<dbReference type="PROSITE" id="PS50839">
    <property type="entry name" value="CHASE"/>
    <property type="match status" value="1"/>
</dbReference>
<gene>
    <name evidence="21" type="primary">evgS</name>
    <name evidence="21" type="ORF">Poly30_06220</name>
</gene>
<evidence type="ECO:0000256" key="15">
    <source>
        <dbReference type="SAM" id="Phobius"/>
    </source>
</evidence>
<sequence length="1104" mass="120229">MHSRSKLTRSLVEIVLAIAMTEAAVMYLLPVVAPGLSQGAEALLDALMVASVATPFILWRLSHASKAEVGDFPDLQQTGVARTSLAITVVLMLGTGATVLATHGASSQVSDEAQARFDRLSDRLTSEVERRVNQVRYGLAGARGTFAAMGELNRGAFARYVASRDLPGEFPGAIGFGFIERVQRTELAEFIARETEDDAPDFRVHGLAAPDSPLATLPDLFVIKYCFPKARNASAWGLDVGSERERRQAAERAVDTGEPAISGRIELVQDGRKQTAFLYYLPVYRPGSDPGTQDERREALVGLLYAPIILHEALGDIVSSVDDQLQLTILDEPSARESRWLYGMDENVRPASLKEDLAAGRLFSIRPIDVGGRKWTIIDRAAPEFMASVDRITPGFIGIAGLLLTLLAAGVTLSLLTGRARAVALAQEITSDLNEAKLAAEEAIRETAAFRATLDQHSIISVADRAQNIVDVNPSLSEISGYGEEELLGEDHRLLKSGFHPPEFWADVWAEIHAGRAWRGEICNRSKSGAIYWTDSIIAPFLDSNNNVEKFVSISNDITARKNAETALIRMSERLGLATEAAGIGIWEFDLSEKVLSWDDQMYRLYGTDEAKAGAPQEAWAAAIHPEDQQRIDREIAATISSGTSLETEFRITWPGGEVRHIKAMGAVHHDSSRRPARIIGTNWDITAQVLSAESLRKARSDAEVASRSKSAFLANMSHEIRTPLTAILGFADVLREEGADLEPERRAQAIETIHGAGTHLLTVINDILDLSKIEADKMTIEKIDTPLVTILHEVEDLMRQRAAGKGLALETALITPVPDRIMSDPTRLRQIVMNLVGNAIKFTEEGRVRVEARLDEREGEPHIVVEIQDTGTGMSEEQSSRLFQAFGQANDSVTRKFGGTGLGLTICRRLAGLMGGNVRLLKSAPGRGSTFEVDLPLERAPGARDVQHLEGVKEKILQGAKNAGGVRLEGRILLAEDGPDNQRLISLYLRKAGAEVELASDGKIALGKIQEAADAGRPFDLLLTDMQMPEMDGYALARTLRRKASTLPIVALTAHAMAEDRTRCLEAGCDDYASKPVNRAELLRTCARWLGEVGGHGALERPA</sequence>
<dbReference type="InterPro" id="IPR011006">
    <property type="entry name" value="CheY-like_superfamily"/>
</dbReference>
<dbReference type="RefSeq" id="WP_145194550.1">
    <property type="nucleotide sequence ID" value="NZ_CP036434.1"/>
</dbReference>
<dbReference type="Gene3D" id="2.10.70.100">
    <property type="match status" value="1"/>
</dbReference>
<dbReference type="Gene3D" id="3.30.450.20">
    <property type="entry name" value="PAS domain"/>
    <property type="match status" value="2"/>
</dbReference>
<keyword evidence="7" id="KW-0547">Nucleotide-binding</keyword>
<feature type="transmembrane region" description="Helical" evidence="15">
    <location>
        <begin position="12"/>
        <end position="30"/>
    </location>
</feature>
<dbReference type="InterPro" id="IPR004358">
    <property type="entry name" value="Sig_transdc_His_kin-like_C"/>
</dbReference>
<dbReference type="GO" id="GO:0000155">
    <property type="term" value="F:phosphorelay sensor kinase activity"/>
    <property type="evidence" value="ECO:0007669"/>
    <property type="project" value="InterPro"/>
</dbReference>
<dbReference type="PROSITE" id="PS50113">
    <property type="entry name" value="PAC"/>
    <property type="match status" value="1"/>
</dbReference>
<dbReference type="PANTHER" id="PTHR45339:SF1">
    <property type="entry name" value="HYBRID SIGNAL TRANSDUCTION HISTIDINE KINASE J"/>
    <property type="match status" value="1"/>
</dbReference>
<evidence type="ECO:0000256" key="13">
    <source>
        <dbReference type="ARBA" id="ARBA00023306"/>
    </source>
</evidence>
<dbReference type="GO" id="GO:0005524">
    <property type="term" value="F:ATP binding"/>
    <property type="evidence" value="ECO:0007669"/>
    <property type="project" value="UniProtKB-KW"/>
</dbReference>
<evidence type="ECO:0000256" key="7">
    <source>
        <dbReference type="ARBA" id="ARBA00022741"/>
    </source>
</evidence>
<dbReference type="PANTHER" id="PTHR45339">
    <property type="entry name" value="HYBRID SIGNAL TRANSDUCTION HISTIDINE KINASE J"/>
    <property type="match status" value="1"/>
</dbReference>
<keyword evidence="6 15" id="KW-0812">Transmembrane</keyword>
<dbReference type="SUPFAM" id="SSF55785">
    <property type="entry name" value="PYP-like sensor domain (PAS domain)"/>
    <property type="match status" value="2"/>
</dbReference>
<evidence type="ECO:0000256" key="9">
    <source>
        <dbReference type="ARBA" id="ARBA00022840"/>
    </source>
</evidence>
<proteinExistence type="predicted"/>
<dbReference type="CDD" id="cd00130">
    <property type="entry name" value="PAS"/>
    <property type="match status" value="2"/>
</dbReference>
<feature type="transmembrane region" description="Helical" evidence="15">
    <location>
        <begin position="80"/>
        <end position="101"/>
    </location>
</feature>
<evidence type="ECO:0000256" key="4">
    <source>
        <dbReference type="ARBA" id="ARBA00022553"/>
    </source>
</evidence>
<dbReference type="Proteomes" id="UP000320390">
    <property type="component" value="Chromosome"/>
</dbReference>
<dbReference type="AlphaFoldDB" id="A0A518EM12"/>
<dbReference type="InterPro" id="IPR013655">
    <property type="entry name" value="PAS_fold_3"/>
</dbReference>
<feature type="transmembrane region" description="Helical" evidence="15">
    <location>
        <begin position="395"/>
        <end position="416"/>
    </location>
</feature>
<dbReference type="EC" id="2.7.13.3" evidence="3"/>
<evidence type="ECO:0000313" key="22">
    <source>
        <dbReference type="Proteomes" id="UP000320390"/>
    </source>
</evidence>
<dbReference type="CDD" id="cd16922">
    <property type="entry name" value="HATPase_EvgS-ArcB-TorS-like"/>
    <property type="match status" value="1"/>
</dbReference>
<evidence type="ECO:0000256" key="2">
    <source>
        <dbReference type="ARBA" id="ARBA00004370"/>
    </source>
</evidence>
<dbReference type="Pfam" id="PF08447">
    <property type="entry name" value="PAS_3"/>
    <property type="match status" value="1"/>
</dbReference>
<name>A0A518EM12_9BACT</name>
<dbReference type="InterPro" id="IPR003661">
    <property type="entry name" value="HisK_dim/P_dom"/>
</dbReference>
<dbReference type="Gene3D" id="1.10.287.130">
    <property type="match status" value="1"/>
</dbReference>
<dbReference type="OrthoDB" id="9762493at2"/>
<evidence type="ECO:0000259" key="18">
    <source>
        <dbReference type="PROSITE" id="PS50112"/>
    </source>
</evidence>
<comment type="subcellular location">
    <subcellularLocation>
        <location evidence="2">Membrane</location>
    </subcellularLocation>
</comment>
<dbReference type="SUPFAM" id="SSF47384">
    <property type="entry name" value="Homodimeric domain of signal transducing histidine kinase"/>
    <property type="match status" value="1"/>
</dbReference>